<dbReference type="InParanoid" id="A0A167LC12"/>
<dbReference type="VEuPathDB" id="FungiDB:PHYBLDRAFT_71535"/>
<protein>
    <submittedName>
        <fullName evidence="1">Uncharacterized protein</fullName>
    </submittedName>
</protein>
<organism evidence="1 2">
    <name type="scientific">Phycomyces blakesleeanus (strain ATCC 8743b / DSM 1359 / FGSC 10004 / NBRC 33097 / NRRL 1555)</name>
    <dbReference type="NCBI Taxonomy" id="763407"/>
    <lineage>
        <taxon>Eukaryota</taxon>
        <taxon>Fungi</taxon>
        <taxon>Fungi incertae sedis</taxon>
        <taxon>Mucoromycota</taxon>
        <taxon>Mucoromycotina</taxon>
        <taxon>Mucoromycetes</taxon>
        <taxon>Mucorales</taxon>
        <taxon>Phycomycetaceae</taxon>
        <taxon>Phycomyces</taxon>
    </lineage>
</organism>
<dbReference type="Proteomes" id="UP000077315">
    <property type="component" value="Unassembled WGS sequence"/>
</dbReference>
<evidence type="ECO:0000313" key="2">
    <source>
        <dbReference type="Proteomes" id="UP000077315"/>
    </source>
</evidence>
<sequence length="136" mass="15848">MVNFEVTHTTVDALILSQILSEYGLEHKFKHFDARRFFLPRPPGLFPKPALDFWSIRYINRLKPAIISASRDTTEIVFRAKIFVNYYITLRSQQLQNNDISHCIFTQQFWYSVCQMIEAGASQCIAEVCTELATCY</sequence>
<evidence type="ECO:0000313" key="1">
    <source>
        <dbReference type="EMBL" id="OAD70097.1"/>
    </source>
</evidence>
<dbReference type="AlphaFoldDB" id="A0A167LC12"/>
<dbReference type="EMBL" id="KV440989">
    <property type="protein sequence ID" value="OAD70097.1"/>
    <property type="molecule type" value="Genomic_DNA"/>
</dbReference>
<name>A0A167LC12_PHYB8</name>
<dbReference type="GeneID" id="29003402"/>
<proteinExistence type="predicted"/>
<reference evidence="2" key="1">
    <citation type="submission" date="2015-06" db="EMBL/GenBank/DDBJ databases">
        <title>Expansion of signal transduction pathways in fungi by whole-genome duplication.</title>
        <authorList>
            <consortium name="DOE Joint Genome Institute"/>
            <person name="Corrochano L.M."/>
            <person name="Kuo A."/>
            <person name="Marcet-Houben M."/>
            <person name="Polaino S."/>
            <person name="Salamov A."/>
            <person name="Villalobos J.M."/>
            <person name="Alvarez M.I."/>
            <person name="Avalos J."/>
            <person name="Benito E.P."/>
            <person name="Benoit I."/>
            <person name="Burger G."/>
            <person name="Camino L.P."/>
            <person name="Canovas D."/>
            <person name="Cerda-Olmedo E."/>
            <person name="Cheng J.-F."/>
            <person name="Dominguez A."/>
            <person name="Elias M."/>
            <person name="Eslava A.P."/>
            <person name="Glaser F."/>
            <person name="Grimwood J."/>
            <person name="Gutierrez G."/>
            <person name="Heitman J."/>
            <person name="Henrissat B."/>
            <person name="Iturriaga E.A."/>
            <person name="Lang B.F."/>
            <person name="Lavin J.L."/>
            <person name="Lee S."/>
            <person name="Li W."/>
            <person name="Lindquist E."/>
            <person name="Lopez-Garcia S."/>
            <person name="Luque E.M."/>
            <person name="Marcos A.T."/>
            <person name="Martin J."/>
            <person name="McCluskey K."/>
            <person name="Medina H.R."/>
            <person name="Miralles-Duran A."/>
            <person name="Miyazaki A."/>
            <person name="Munoz-Torres E."/>
            <person name="Oguiza J.A."/>
            <person name="Ohm R."/>
            <person name="Olmedo M."/>
            <person name="Orejas M."/>
            <person name="Ortiz-Castellanos L."/>
            <person name="Pisabarro A.G."/>
            <person name="Rodriguez-Romero J."/>
            <person name="Ruiz-Herrera J."/>
            <person name="Ruiz-Vazquez R."/>
            <person name="Sanz C."/>
            <person name="Schackwitz W."/>
            <person name="Schmutz J."/>
            <person name="Shahriari M."/>
            <person name="Shelest E."/>
            <person name="Silva-Franco F."/>
            <person name="Soanes D."/>
            <person name="Syed K."/>
            <person name="Tagua V.G."/>
            <person name="Talbot N.J."/>
            <person name="Thon M."/>
            <person name="De vries R.P."/>
            <person name="Wiebenga A."/>
            <person name="Yadav J.S."/>
            <person name="Braun E.L."/>
            <person name="Baker S."/>
            <person name="Garre V."/>
            <person name="Horwitz B."/>
            <person name="Torres-Martinez S."/>
            <person name="Idnurm A."/>
            <person name="Herrera-Estrella A."/>
            <person name="Gabaldon T."/>
            <person name="Grigoriev I.V."/>
        </authorList>
    </citation>
    <scope>NUCLEOTIDE SEQUENCE [LARGE SCALE GENOMIC DNA]</scope>
    <source>
        <strain evidence="2">NRRL 1555(-)</strain>
    </source>
</reference>
<accession>A0A167LC12</accession>
<dbReference type="RefSeq" id="XP_018288137.1">
    <property type="nucleotide sequence ID" value="XM_018442496.1"/>
</dbReference>
<dbReference type="OrthoDB" id="2285535at2759"/>
<keyword evidence="2" id="KW-1185">Reference proteome</keyword>
<gene>
    <name evidence="1" type="ORF">PHYBLDRAFT_71535</name>
</gene>